<organism evidence="1 2">
    <name type="scientific">Marinomonas polaris DSM 16579</name>
    <dbReference type="NCBI Taxonomy" id="1122206"/>
    <lineage>
        <taxon>Bacteria</taxon>
        <taxon>Pseudomonadati</taxon>
        <taxon>Pseudomonadota</taxon>
        <taxon>Gammaproteobacteria</taxon>
        <taxon>Oceanospirillales</taxon>
        <taxon>Oceanospirillaceae</taxon>
        <taxon>Marinomonas</taxon>
    </lineage>
</organism>
<evidence type="ECO:0000313" key="1">
    <source>
        <dbReference type="EMBL" id="SHE99506.1"/>
    </source>
</evidence>
<sequence>MFCMNTIIFFPHKEKNNPIWTNTLCTSANLVHNQAFTLFTQPEKEAFL</sequence>
<proteinExistence type="predicted"/>
<dbReference type="Proteomes" id="UP000184517">
    <property type="component" value="Unassembled WGS sequence"/>
</dbReference>
<evidence type="ECO:0000313" key="2">
    <source>
        <dbReference type="Proteomes" id="UP000184517"/>
    </source>
</evidence>
<reference evidence="2" key="1">
    <citation type="submission" date="2016-11" db="EMBL/GenBank/DDBJ databases">
        <authorList>
            <person name="Varghese N."/>
            <person name="Submissions S."/>
        </authorList>
    </citation>
    <scope>NUCLEOTIDE SEQUENCE [LARGE SCALE GENOMIC DNA]</scope>
    <source>
        <strain evidence="2">DSM 16579</strain>
    </source>
</reference>
<gene>
    <name evidence="1" type="ORF">SAMN02745753_01097</name>
</gene>
<protein>
    <submittedName>
        <fullName evidence="1">Uncharacterized protein</fullName>
    </submittedName>
</protein>
<name>A0A1M4Y1N5_9GAMM</name>
<keyword evidence="2" id="KW-1185">Reference proteome</keyword>
<dbReference type="AlphaFoldDB" id="A0A1M4Y1N5"/>
<dbReference type="EMBL" id="FQVF01000005">
    <property type="protein sequence ID" value="SHE99506.1"/>
    <property type="molecule type" value="Genomic_DNA"/>
</dbReference>
<accession>A0A1M4Y1N5</accession>